<feature type="domain" description="Peptidase S9A N-terminal" evidence="8">
    <location>
        <begin position="4"/>
        <end position="403"/>
    </location>
</feature>
<evidence type="ECO:0000256" key="1">
    <source>
        <dbReference type="ARBA" id="ARBA00001070"/>
    </source>
</evidence>
<dbReference type="PANTHER" id="PTHR42881:SF2">
    <property type="entry name" value="PROLYL ENDOPEPTIDASE"/>
    <property type="match status" value="1"/>
</dbReference>
<proteinExistence type="inferred from homology"/>
<protein>
    <recommendedName>
        <fullName evidence="3">prolyl oligopeptidase</fullName>
        <ecNumber evidence="3">3.4.21.26</ecNumber>
    </recommendedName>
</protein>
<dbReference type="InterPro" id="IPR002470">
    <property type="entry name" value="Peptidase_S9A"/>
</dbReference>
<dbReference type="EMBL" id="PIQH01000011">
    <property type="protein sequence ID" value="RUO78204.1"/>
    <property type="molecule type" value="Genomic_DNA"/>
</dbReference>
<comment type="catalytic activity">
    <reaction evidence="1">
        <text>Hydrolysis of Pro-|-Xaa &gt;&gt; Ala-|-Xaa in oligopeptides.</text>
        <dbReference type="EC" id="3.4.21.26"/>
    </reaction>
</comment>
<dbReference type="FunFam" id="3.40.50.1820:FF:000005">
    <property type="entry name" value="Prolyl endopeptidase"/>
    <property type="match status" value="1"/>
</dbReference>
<evidence type="ECO:0000259" key="7">
    <source>
        <dbReference type="Pfam" id="PF00326"/>
    </source>
</evidence>
<keyword evidence="5" id="KW-0378">Hydrolase</keyword>
<dbReference type="Pfam" id="PF02897">
    <property type="entry name" value="Peptidase_S9_N"/>
    <property type="match status" value="1"/>
</dbReference>
<comment type="similarity">
    <text evidence="2">Belongs to the peptidase S9A family.</text>
</comment>
<dbReference type="GO" id="GO:0070012">
    <property type="term" value="F:oligopeptidase activity"/>
    <property type="evidence" value="ECO:0007669"/>
    <property type="project" value="TreeGrafter"/>
</dbReference>
<dbReference type="InterPro" id="IPR001375">
    <property type="entry name" value="Peptidase_S9_cat"/>
</dbReference>
<dbReference type="PRINTS" id="PR00862">
    <property type="entry name" value="PROLIGOPTASE"/>
</dbReference>
<dbReference type="PANTHER" id="PTHR42881">
    <property type="entry name" value="PROLYL ENDOPEPTIDASE"/>
    <property type="match status" value="1"/>
</dbReference>
<dbReference type="AlphaFoldDB" id="A0A432ZJZ2"/>
<evidence type="ECO:0000256" key="2">
    <source>
        <dbReference type="ARBA" id="ARBA00005228"/>
    </source>
</evidence>
<dbReference type="InterPro" id="IPR029058">
    <property type="entry name" value="AB_hydrolase_fold"/>
</dbReference>
<dbReference type="Pfam" id="PF00326">
    <property type="entry name" value="Peptidase_S9"/>
    <property type="match status" value="1"/>
</dbReference>
<sequence>MQYPDSPRGDQTDNYHGTMVADPYRWLEQLGSTSVNTWVEQQNAVSEPYLTQLPKFQAIKQRMTDLWNYEKVSTPSKYGNHYFFYRNNGLQNQSVLYVQDDLASPPRVLIDPNTFRDDGTVSLARTKISPDANYIAYATSDGGSDWTEFYVRDIATGKDLPDHIRGTKFTNVAWRPNETGFYYSRYPLDENGQYDDHLPVAVYYHELGTAQADDPLVYANHNQPSWNPYPQITDDGKYLLLNVTHGYAANAVLWRRLDRPKAAFKPLFTDWDGTYSYITSVGNKLYFRTTANAQTGKLIAVDPEAADQSVETVIAAQQQTLQKISRVADTLFANYLQDAKSRVVLYDLAGNVEKELPLPGIGTVSGFNGSHNADETFFRFSGFTEPGKVYRMQLPSQRTTLWYETQVPVKLDDYQTEQVFYTSTDGTKVPMFIVHKQGIKRTGEHPTLLYGYGGFNISLTPSYSVTRMVWLEMGGVLAIPNLRGGGEYGEAWHQAGTKLHKQQVFDDFIAAAQWLIDNRYTNSDKLAIQGASNGGLLVGATLTQRPDLFAAALPAVGVLDMLRYDTASANAKGWSSDYGLSENADEFAALYAYSPVHNTEPGTCYPATLITTADHDNRVVPWHSYKFAAALQYAQSCDNPILLNVETRAGHGAGTPTWMQIENYAKQWAFLAQQLDIK</sequence>
<evidence type="ECO:0000256" key="5">
    <source>
        <dbReference type="ARBA" id="ARBA00022801"/>
    </source>
</evidence>
<dbReference type="EC" id="3.4.21.26" evidence="3"/>
<evidence type="ECO:0000313" key="10">
    <source>
        <dbReference type="Proteomes" id="UP000287996"/>
    </source>
</evidence>
<gene>
    <name evidence="9" type="ORF">CWI84_10955</name>
</gene>
<dbReference type="SUPFAM" id="SSF53474">
    <property type="entry name" value="alpha/beta-Hydrolases"/>
    <property type="match status" value="1"/>
</dbReference>
<keyword evidence="10" id="KW-1185">Reference proteome</keyword>
<feature type="domain" description="Peptidase S9 prolyl oligopeptidase catalytic" evidence="7">
    <location>
        <begin position="462"/>
        <end position="676"/>
    </location>
</feature>
<dbReference type="PROSITE" id="PS00708">
    <property type="entry name" value="PRO_ENDOPEP_SER"/>
    <property type="match status" value="1"/>
</dbReference>
<reference evidence="9 10" key="1">
    <citation type="journal article" date="2011" name="Front. Microbiol.">
        <title>Genomic signatures of strain selection and enhancement in Bacillus atrophaeus var. globigii, a historical biowarfare simulant.</title>
        <authorList>
            <person name="Gibbons H.S."/>
            <person name="Broomall S.M."/>
            <person name="McNew L.A."/>
            <person name="Daligault H."/>
            <person name="Chapman C."/>
            <person name="Bruce D."/>
            <person name="Karavis M."/>
            <person name="Krepps M."/>
            <person name="McGregor P.A."/>
            <person name="Hong C."/>
            <person name="Park K.H."/>
            <person name="Akmal A."/>
            <person name="Feldman A."/>
            <person name="Lin J.S."/>
            <person name="Chang W.E."/>
            <person name="Higgs B.W."/>
            <person name="Demirev P."/>
            <person name="Lindquist J."/>
            <person name="Liem A."/>
            <person name="Fochler E."/>
            <person name="Read T.D."/>
            <person name="Tapia R."/>
            <person name="Johnson S."/>
            <person name="Bishop-Lilly K.A."/>
            <person name="Detter C."/>
            <person name="Han C."/>
            <person name="Sozhamannan S."/>
            <person name="Rosenzweig C.N."/>
            <person name="Skowronski E.W."/>
        </authorList>
    </citation>
    <scope>NUCLEOTIDE SEQUENCE [LARGE SCALE GENOMIC DNA]</scope>
    <source>
        <strain evidence="9 10">CC-PW-9</strain>
    </source>
</reference>
<dbReference type="SUPFAM" id="SSF50993">
    <property type="entry name" value="Peptidase/esterase 'gauge' domain"/>
    <property type="match status" value="1"/>
</dbReference>
<dbReference type="Proteomes" id="UP000287996">
    <property type="component" value="Unassembled WGS sequence"/>
</dbReference>
<dbReference type="InterPro" id="IPR002471">
    <property type="entry name" value="Pept_S9_AS"/>
</dbReference>
<evidence type="ECO:0000313" key="9">
    <source>
        <dbReference type="EMBL" id="RUO78204.1"/>
    </source>
</evidence>
<dbReference type="GO" id="GO:0004252">
    <property type="term" value="F:serine-type endopeptidase activity"/>
    <property type="evidence" value="ECO:0007669"/>
    <property type="project" value="UniProtKB-EC"/>
</dbReference>
<dbReference type="InterPro" id="IPR023302">
    <property type="entry name" value="Pept_S9A_N"/>
</dbReference>
<keyword evidence="6" id="KW-0720">Serine protease</keyword>
<dbReference type="OrthoDB" id="9801421at2"/>
<dbReference type="Gene3D" id="3.40.50.1820">
    <property type="entry name" value="alpha/beta hydrolase"/>
    <property type="match status" value="1"/>
</dbReference>
<dbReference type="Gene3D" id="2.130.10.120">
    <property type="entry name" value="Prolyl oligopeptidase, N-terminal domain"/>
    <property type="match status" value="1"/>
</dbReference>
<evidence type="ECO:0000256" key="4">
    <source>
        <dbReference type="ARBA" id="ARBA00022670"/>
    </source>
</evidence>
<dbReference type="GO" id="GO:0005829">
    <property type="term" value="C:cytosol"/>
    <property type="evidence" value="ECO:0007669"/>
    <property type="project" value="TreeGrafter"/>
</dbReference>
<evidence type="ECO:0000256" key="3">
    <source>
        <dbReference type="ARBA" id="ARBA00011897"/>
    </source>
</evidence>
<keyword evidence="4" id="KW-0645">Protease</keyword>
<comment type="caution">
    <text evidence="9">The sequence shown here is derived from an EMBL/GenBank/DDBJ whole genome shotgun (WGS) entry which is preliminary data.</text>
</comment>
<dbReference type="InterPro" id="IPR051167">
    <property type="entry name" value="Prolyl_oligopep/macrocyclase"/>
</dbReference>
<evidence type="ECO:0000259" key="8">
    <source>
        <dbReference type="Pfam" id="PF02897"/>
    </source>
</evidence>
<name>A0A432ZJZ2_9GAMM</name>
<accession>A0A432ZJZ2</accession>
<dbReference type="GO" id="GO:0006508">
    <property type="term" value="P:proteolysis"/>
    <property type="evidence" value="ECO:0007669"/>
    <property type="project" value="UniProtKB-KW"/>
</dbReference>
<organism evidence="9 10">
    <name type="scientific">Idiomarina tyrosinivorans</name>
    <dbReference type="NCBI Taxonomy" id="1445662"/>
    <lineage>
        <taxon>Bacteria</taxon>
        <taxon>Pseudomonadati</taxon>
        <taxon>Pseudomonadota</taxon>
        <taxon>Gammaproteobacteria</taxon>
        <taxon>Alteromonadales</taxon>
        <taxon>Idiomarinaceae</taxon>
        <taxon>Idiomarina</taxon>
    </lineage>
</organism>
<evidence type="ECO:0000256" key="6">
    <source>
        <dbReference type="ARBA" id="ARBA00022825"/>
    </source>
</evidence>